<dbReference type="PANTHER" id="PTHR47955:SF8">
    <property type="entry name" value="CYTOCHROME P450 71D11-LIKE"/>
    <property type="match status" value="1"/>
</dbReference>
<evidence type="ECO:0000256" key="6">
    <source>
        <dbReference type="SAM" id="Phobius"/>
    </source>
</evidence>
<organism evidence="7 8">
    <name type="scientific">Trema orientale</name>
    <name type="common">Charcoal tree</name>
    <name type="synonym">Celtis orientalis</name>
    <dbReference type="NCBI Taxonomy" id="63057"/>
    <lineage>
        <taxon>Eukaryota</taxon>
        <taxon>Viridiplantae</taxon>
        <taxon>Streptophyta</taxon>
        <taxon>Embryophyta</taxon>
        <taxon>Tracheophyta</taxon>
        <taxon>Spermatophyta</taxon>
        <taxon>Magnoliopsida</taxon>
        <taxon>eudicotyledons</taxon>
        <taxon>Gunneridae</taxon>
        <taxon>Pentapetalae</taxon>
        <taxon>rosids</taxon>
        <taxon>fabids</taxon>
        <taxon>Rosales</taxon>
        <taxon>Cannabaceae</taxon>
        <taxon>Trema</taxon>
    </lineage>
</organism>
<evidence type="ECO:0000256" key="3">
    <source>
        <dbReference type="ARBA" id="ARBA00022723"/>
    </source>
</evidence>
<proteinExistence type="inferred from homology"/>
<protein>
    <submittedName>
        <fullName evidence="7">Cytochrome P450, E-class, group I</fullName>
    </submittedName>
</protein>
<evidence type="ECO:0000256" key="4">
    <source>
        <dbReference type="ARBA" id="ARBA00023002"/>
    </source>
</evidence>
<sequence length="302" mass="34071">MELQVPSFPILLSFFLFVFVVIKILIKGAKTGNSASKLPPGPWKLPFVGNIHQLFGSLLHHKLRDLAKKHGPFMYLRIGQVPTIVVSSPEFAEEVMITHGTIFASRPRVLFPEIMAYGCTDIVFAPYGEYWRQLRKICTQELLSTARVHSFKPIREEELFNLMDWIASNVGSVINLTERIQTSMYGVISRAAFGKKSRDHDEFVSIVVEAVEVSIGFELADFFPSFGFLAKISPARPKLERLQRRAARIIENIIKDHKENKSSEKSGASGTDEDLLDVLLKYHNKSDHGISLTGDNLKAVIW</sequence>
<keyword evidence="2" id="KW-0349">Heme</keyword>
<dbReference type="Pfam" id="PF00067">
    <property type="entry name" value="p450"/>
    <property type="match status" value="1"/>
</dbReference>
<dbReference type="GO" id="GO:0016705">
    <property type="term" value="F:oxidoreductase activity, acting on paired donors, with incorporation or reduction of molecular oxygen"/>
    <property type="evidence" value="ECO:0007669"/>
    <property type="project" value="InterPro"/>
</dbReference>
<keyword evidence="5" id="KW-0408">Iron</keyword>
<dbReference type="GO" id="GO:0004497">
    <property type="term" value="F:monooxygenase activity"/>
    <property type="evidence" value="ECO:0007669"/>
    <property type="project" value="InterPro"/>
</dbReference>
<dbReference type="Gene3D" id="1.10.630.10">
    <property type="entry name" value="Cytochrome P450"/>
    <property type="match status" value="1"/>
</dbReference>
<evidence type="ECO:0000256" key="1">
    <source>
        <dbReference type="ARBA" id="ARBA00010617"/>
    </source>
</evidence>
<evidence type="ECO:0000313" key="8">
    <source>
        <dbReference type="Proteomes" id="UP000237000"/>
    </source>
</evidence>
<dbReference type="InterPro" id="IPR001128">
    <property type="entry name" value="Cyt_P450"/>
</dbReference>
<dbReference type="EMBL" id="JXTC01000054">
    <property type="protein sequence ID" value="PON94064.1"/>
    <property type="molecule type" value="Genomic_DNA"/>
</dbReference>
<evidence type="ECO:0000256" key="5">
    <source>
        <dbReference type="ARBA" id="ARBA00023004"/>
    </source>
</evidence>
<evidence type="ECO:0000256" key="2">
    <source>
        <dbReference type="ARBA" id="ARBA00022617"/>
    </source>
</evidence>
<accession>A0A2P5F8H1</accession>
<dbReference type="OrthoDB" id="1470350at2759"/>
<keyword evidence="8" id="KW-1185">Reference proteome</keyword>
<keyword evidence="3" id="KW-0479">Metal-binding</keyword>
<feature type="non-terminal residue" evidence="7">
    <location>
        <position position="302"/>
    </location>
</feature>
<dbReference type="STRING" id="63057.A0A2P5F8H1"/>
<dbReference type="InterPro" id="IPR036396">
    <property type="entry name" value="Cyt_P450_sf"/>
</dbReference>
<dbReference type="GO" id="GO:0020037">
    <property type="term" value="F:heme binding"/>
    <property type="evidence" value="ECO:0007669"/>
    <property type="project" value="InterPro"/>
</dbReference>
<reference evidence="8" key="1">
    <citation type="submission" date="2016-06" db="EMBL/GenBank/DDBJ databases">
        <title>Parallel loss of symbiosis genes in relatives of nitrogen-fixing non-legume Parasponia.</title>
        <authorList>
            <person name="Van Velzen R."/>
            <person name="Holmer R."/>
            <person name="Bu F."/>
            <person name="Rutten L."/>
            <person name="Van Zeijl A."/>
            <person name="Liu W."/>
            <person name="Santuari L."/>
            <person name="Cao Q."/>
            <person name="Sharma T."/>
            <person name="Shen D."/>
            <person name="Roswanjaya Y."/>
            <person name="Wardhani T."/>
            <person name="Kalhor M.S."/>
            <person name="Jansen J."/>
            <person name="Van den Hoogen J."/>
            <person name="Gungor B."/>
            <person name="Hartog M."/>
            <person name="Hontelez J."/>
            <person name="Verver J."/>
            <person name="Yang W.-C."/>
            <person name="Schijlen E."/>
            <person name="Repin R."/>
            <person name="Schilthuizen M."/>
            <person name="Schranz E."/>
            <person name="Heidstra R."/>
            <person name="Miyata K."/>
            <person name="Fedorova E."/>
            <person name="Kohlen W."/>
            <person name="Bisseling T."/>
            <person name="Smit S."/>
            <person name="Geurts R."/>
        </authorList>
    </citation>
    <scope>NUCLEOTIDE SEQUENCE [LARGE SCALE GENOMIC DNA]</scope>
    <source>
        <strain evidence="8">cv. RG33-2</strain>
    </source>
</reference>
<keyword evidence="6" id="KW-0472">Membrane</keyword>
<comment type="caution">
    <text evidence="7">The sequence shown here is derived from an EMBL/GenBank/DDBJ whole genome shotgun (WGS) entry which is preliminary data.</text>
</comment>
<feature type="transmembrane region" description="Helical" evidence="6">
    <location>
        <begin position="6"/>
        <end position="26"/>
    </location>
</feature>
<dbReference type="InterPro" id="IPR002401">
    <property type="entry name" value="Cyt_P450_E_grp-I"/>
</dbReference>
<keyword evidence="6" id="KW-1133">Transmembrane helix</keyword>
<dbReference type="Proteomes" id="UP000237000">
    <property type="component" value="Unassembled WGS sequence"/>
</dbReference>
<dbReference type="PANTHER" id="PTHR47955">
    <property type="entry name" value="CYTOCHROME P450 FAMILY 71 PROTEIN"/>
    <property type="match status" value="1"/>
</dbReference>
<keyword evidence="4" id="KW-0560">Oxidoreductase</keyword>
<dbReference type="AlphaFoldDB" id="A0A2P5F8H1"/>
<name>A0A2P5F8H1_TREOI</name>
<dbReference type="GO" id="GO:0005506">
    <property type="term" value="F:iron ion binding"/>
    <property type="evidence" value="ECO:0007669"/>
    <property type="project" value="InterPro"/>
</dbReference>
<evidence type="ECO:0000313" key="7">
    <source>
        <dbReference type="EMBL" id="PON94064.1"/>
    </source>
</evidence>
<dbReference type="PRINTS" id="PR00463">
    <property type="entry name" value="EP450I"/>
</dbReference>
<gene>
    <name evidence="7" type="ORF">TorRG33x02_101030</name>
</gene>
<comment type="similarity">
    <text evidence="1">Belongs to the cytochrome P450 family.</text>
</comment>
<dbReference type="SUPFAM" id="SSF48264">
    <property type="entry name" value="Cytochrome P450"/>
    <property type="match status" value="1"/>
</dbReference>
<dbReference type="InParanoid" id="A0A2P5F8H1"/>
<keyword evidence="6" id="KW-0812">Transmembrane</keyword>